<dbReference type="Proteomes" id="UP000321204">
    <property type="component" value="Chromosome"/>
</dbReference>
<evidence type="ECO:0000256" key="4">
    <source>
        <dbReference type="ARBA" id="ARBA00022989"/>
    </source>
</evidence>
<evidence type="ECO:0000256" key="5">
    <source>
        <dbReference type="ARBA" id="ARBA00023136"/>
    </source>
</evidence>
<dbReference type="Pfam" id="PF12704">
    <property type="entry name" value="MacB_PCD"/>
    <property type="match status" value="2"/>
</dbReference>
<sequence length="794" mass="88997">MFKNYLLLAVKHLRKQKIFSVINILGLTVGITCCFLIYLFILNELSYDNFHKNGKNIYRIMRTGNMNGEMREVPYVSPAYAPALANDYPDAIQKVVRVMKDNDLISYKNVSFNEQNIFIADSNFFSFFDFPLVRGSAATVLKDPNSIVLTQTAAKKYFGNDDPIGKVVQFNKQQQLKVTGICEDVPVNSHLQFDMVVPIEILRPVQPDWFTQWPNNGLFTYVQLNPAVDPSQLEKKLPAFMDKYLGEFYAKSGFKMGLIIKPLNQIYFASDVFDSVKHGNKKTVYVFMSIAILILIIACINFINLATARASDRSKEVGLRKVLGAVRKQLVAQFILESVLYATVACLLSIGLLQLLMPAYTNLLGYKLPSYWTNPLICVFIIGVILVVGLLAGSYPALLLSSFSPIESLKGKLKRGKGGAFFRKALVVFQFGISVLLIISVVVIMNQMRYIHNADLGFNKEQELIVKFDNLDIANHKTQFKDALLNLPAVQSVSLMSGEPGGFHDSYSFETEANAADKFLFNTEFTDFDFVKTLGLKIIAGRDFSESFQTDSAQAVLINRNAASKLGYTPEQALGKWIRNLNRDSLRRTIIGVVEDYHYVSLKDPIGPLVISPGRDKRLALIKLKTTNLSSTLDGIKKLYAAAAPDYPFEYNFLDDRFDRLYRTEARQESVLSIFSLIAIFIACLGLFGLASYTAIKRTKEIGVRKVLGSSVQNIVLLLSKDLLKPVLLGTIIAVPLGYYAMNKWLQGFAYRISFQWWMFAVAILTAVTIAMLTVGFQALKAALVNPVKSLRTE</sequence>
<dbReference type="InterPro" id="IPR003838">
    <property type="entry name" value="ABC3_permease_C"/>
</dbReference>
<evidence type="ECO:0000256" key="2">
    <source>
        <dbReference type="ARBA" id="ARBA00022475"/>
    </source>
</evidence>
<dbReference type="GO" id="GO:0005886">
    <property type="term" value="C:plasma membrane"/>
    <property type="evidence" value="ECO:0007669"/>
    <property type="project" value="UniProtKB-SubCell"/>
</dbReference>
<feature type="domain" description="MacB-like periplasmic core" evidence="8">
    <location>
        <begin position="20"/>
        <end position="238"/>
    </location>
</feature>
<keyword evidence="3 6" id="KW-0812">Transmembrane</keyword>
<feature type="domain" description="ABC3 transporter permease C-terminal" evidence="7">
    <location>
        <begin position="674"/>
        <end position="783"/>
    </location>
</feature>
<feature type="domain" description="ABC3 transporter permease C-terminal" evidence="7">
    <location>
        <begin position="289"/>
        <end position="405"/>
    </location>
</feature>
<feature type="transmembrane region" description="Helical" evidence="6">
    <location>
        <begin position="757"/>
        <end position="780"/>
    </location>
</feature>
<dbReference type="GO" id="GO:0022857">
    <property type="term" value="F:transmembrane transporter activity"/>
    <property type="evidence" value="ECO:0007669"/>
    <property type="project" value="TreeGrafter"/>
</dbReference>
<proteinExistence type="predicted"/>
<dbReference type="PANTHER" id="PTHR30572">
    <property type="entry name" value="MEMBRANE COMPONENT OF TRANSPORTER-RELATED"/>
    <property type="match status" value="1"/>
</dbReference>
<dbReference type="InterPro" id="IPR050250">
    <property type="entry name" value="Macrolide_Exporter_MacB"/>
</dbReference>
<dbReference type="EMBL" id="CP042433">
    <property type="protein sequence ID" value="QEC57899.1"/>
    <property type="molecule type" value="Genomic_DNA"/>
</dbReference>
<dbReference type="KEGG" id="fgg:FSB75_18975"/>
<organism evidence="9 10">
    <name type="scientific">Flavisolibacter ginsenosidimutans</name>
    <dbReference type="NCBI Taxonomy" id="661481"/>
    <lineage>
        <taxon>Bacteria</taxon>
        <taxon>Pseudomonadati</taxon>
        <taxon>Bacteroidota</taxon>
        <taxon>Chitinophagia</taxon>
        <taxon>Chitinophagales</taxon>
        <taxon>Chitinophagaceae</taxon>
        <taxon>Flavisolibacter</taxon>
    </lineage>
</organism>
<accession>A0A5B8UNV0</accession>
<keyword evidence="10" id="KW-1185">Reference proteome</keyword>
<dbReference type="AlphaFoldDB" id="A0A5B8UNV0"/>
<dbReference type="InterPro" id="IPR025857">
    <property type="entry name" value="MacB_PCD"/>
</dbReference>
<dbReference type="OrthoDB" id="1451596at2"/>
<feature type="transmembrane region" description="Helical" evidence="6">
    <location>
        <begin position="421"/>
        <end position="445"/>
    </location>
</feature>
<keyword evidence="2" id="KW-1003">Cell membrane</keyword>
<name>A0A5B8UNV0_9BACT</name>
<reference evidence="9 10" key="1">
    <citation type="journal article" date="2015" name="Int. J. Syst. Evol. Microbiol.">
        <title>Flavisolibacter ginsenosidimutans sp. nov., with ginsenoside-converting activity isolated from soil used for cultivating ginseng.</title>
        <authorList>
            <person name="Zhao Y."/>
            <person name="Liu Q."/>
            <person name="Kang M.S."/>
            <person name="Jin F."/>
            <person name="Yu H."/>
            <person name="Im W.T."/>
        </authorList>
    </citation>
    <scope>NUCLEOTIDE SEQUENCE [LARGE SCALE GENOMIC DNA]</scope>
    <source>
        <strain evidence="9 10">Gsoil 636</strain>
    </source>
</reference>
<protein>
    <submittedName>
        <fullName evidence="9">FtsX-like permease family protein</fullName>
    </submittedName>
</protein>
<gene>
    <name evidence="9" type="ORF">FSB75_18975</name>
</gene>
<feature type="domain" description="MacB-like periplasmic core" evidence="8">
    <location>
        <begin position="433"/>
        <end position="597"/>
    </location>
</feature>
<dbReference type="Pfam" id="PF02687">
    <property type="entry name" value="FtsX"/>
    <property type="match status" value="2"/>
</dbReference>
<feature type="transmembrane region" description="Helical" evidence="6">
    <location>
        <begin position="330"/>
        <end position="356"/>
    </location>
</feature>
<feature type="transmembrane region" description="Helical" evidence="6">
    <location>
        <begin position="284"/>
        <end position="306"/>
    </location>
</feature>
<evidence type="ECO:0000256" key="1">
    <source>
        <dbReference type="ARBA" id="ARBA00004651"/>
    </source>
</evidence>
<feature type="transmembrane region" description="Helical" evidence="6">
    <location>
        <begin position="723"/>
        <end position="742"/>
    </location>
</feature>
<evidence type="ECO:0000256" key="6">
    <source>
        <dbReference type="SAM" id="Phobius"/>
    </source>
</evidence>
<feature type="transmembrane region" description="Helical" evidence="6">
    <location>
        <begin position="671"/>
        <end position="696"/>
    </location>
</feature>
<keyword evidence="4 6" id="KW-1133">Transmembrane helix</keyword>
<feature type="transmembrane region" description="Helical" evidence="6">
    <location>
        <begin position="21"/>
        <end position="41"/>
    </location>
</feature>
<evidence type="ECO:0000259" key="7">
    <source>
        <dbReference type="Pfam" id="PF02687"/>
    </source>
</evidence>
<evidence type="ECO:0000256" key="3">
    <source>
        <dbReference type="ARBA" id="ARBA00022692"/>
    </source>
</evidence>
<evidence type="ECO:0000313" key="10">
    <source>
        <dbReference type="Proteomes" id="UP000321204"/>
    </source>
</evidence>
<comment type="subcellular location">
    <subcellularLocation>
        <location evidence="1">Cell membrane</location>
        <topology evidence="1">Multi-pass membrane protein</topology>
    </subcellularLocation>
</comment>
<keyword evidence="5 6" id="KW-0472">Membrane</keyword>
<evidence type="ECO:0000259" key="8">
    <source>
        <dbReference type="Pfam" id="PF12704"/>
    </source>
</evidence>
<evidence type="ECO:0000313" key="9">
    <source>
        <dbReference type="EMBL" id="QEC57899.1"/>
    </source>
</evidence>
<feature type="transmembrane region" description="Helical" evidence="6">
    <location>
        <begin position="376"/>
        <end position="400"/>
    </location>
</feature>
<dbReference type="PANTHER" id="PTHR30572:SF18">
    <property type="entry name" value="ABC-TYPE MACROLIDE FAMILY EXPORT SYSTEM PERMEASE COMPONENT 2"/>
    <property type="match status" value="1"/>
</dbReference>